<keyword evidence="2" id="KW-1185">Reference proteome</keyword>
<dbReference type="AlphaFoldDB" id="A0A1I2ART1"/>
<protein>
    <submittedName>
        <fullName evidence="1">Uncharacterized protein</fullName>
    </submittedName>
</protein>
<accession>A0A1I2ART1</accession>
<name>A0A1I2ART1_9BACL</name>
<organism evidence="1 2">
    <name type="scientific">Paenibacillus catalpae</name>
    <dbReference type="NCBI Taxonomy" id="1045775"/>
    <lineage>
        <taxon>Bacteria</taxon>
        <taxon>Bacillati</taxon>
        <taxon>Bacillota</taxon>
        <taxon>Bacilli</taxon>
        <taxon>Bacillales</taxon>
        <taxon>Paenibacillaceae</taxon>
        <taxon>Paenibacillus</taxon>
    </lineage>
</organism>
<gene>
    <name evidence="1" type="ORF">SAMN05216378_3209</name>
</gene>
<evidence type="ECO:0000313" key="1">
    <source>
        <dbReference type="EMBL" id="SFE46437.1"/>
    </source>
</evidence>
<reference evidence="2" key="1">
    <citation type="submission" date="2016-10" db="EMBL/GenBank/DDBJ databases">
        <authorList>
            <person name="Varghese N."/>
            <person name="Submissions S."/>
        </authorList>
    </citation>
    <scope>NUCLEOTIDE SEQUENCE [LARGE SCALE GENOMIC DNA]</scope>
    <source>
        <strain evidence="2">CGMCC 1.10784</strain>
    </source>
</reference>
<dbReference type="EMBL" id="FOMT01000003">
    <property type="protein sequence ID" value="SFE46437.1"/>
    <property type="molecule type" value="Genomic_DNA"/>
</dbReference>
<proteinExistence type="predicted"/>
<dbReference type="Proteomes" id="UP000198855">
    <property type="component" value="Unassembled WGS sequence"/>
</dbReference>
<evidence type="ECO:0000313" key="2">
    <source>
        <dbReference type="Proteomes" id="UP000198855"/>
    </source>
</evidence>
<sequence length="151" mass="17093">MLHQFQCRGQIPALTSIMLDEIQCGAHQHDISNTTSGLTAIRYFRPLQHFKPARNIGYTAIRYFRPQRKSPIQRAYPGFRPQENTGKDHPCFLRYTLNFSISNCNCSAIWDKFKAAPEIPFIASNCSSADADTCWAPEAVCSDTSVIDFID</sequence>